<evidence type="ECO:0000313" key="3">
    <source>
        <dbReference type="Proteomes" id="UP001150924"/>
    </source>
</evidence>
<reference evidence="2" key="1">
    <citation type="submission" date="2022-11" db="EMBL/GenBank/DDBJ databases">
        <title>Minimal conservation of predation-associated metabolite biosynthetic gene clusters underscores biosynthetic potential of Myxococcota including descriptions for ten novel species: Archangium lansinium sp. nov., Myxococcus landrumus sp. nov., Nannocystis bai.</title>
        <authorList>
            <person name="Ahearne A."/>
            <person name="Stevens C."/>
            <person name="Phillips K."/>
        </authorList>
    </citation>
    <scope>NUCLEOTIDE SEQUENCE</scope>
    <source>
        <strain evidence="2">Na p29</strain>
    </source>
</reference>
<organism evidence="2 3">
    <name type="scientific">Nannocystis pusilla</name>
    <dbReference type="NCBI Taxonomy" id="889268"/>
    <lineage>
        <taxon>Bacteria</taxon>
        <taxon>Pseudomonadati</taxon>
        <taxon>Myxococcota</taxon>
        <taxon>Polyangia</taxon>
        <taxon>Nannocystales</taxon>
        <taxon>Nannocystaceae</taxon>
        <taxon>Nannocystis</taxon>
    </lineage>
</organism>
<dbReference type="AlphaFoldDB" id="A0A9X3F1U4"/>
<proteinExistence type="predicted"/>
<dbReference type="Proteomes" id="UP001150924">
    <property type="component" value="Unassembled WGS sequence"/>
</dbReference>
<sequence length="121" mass="13183">MSDHSYEREDLPDHRRGVRDAGLIVGGLLFAGFLVAGAAVRVFGPAPSEGLEGAIPTDVLRQLRADLEAEWAARADAWEWLDRGHGVARIPVARAAEISLARGFPTRRDPPRPVTARVLPR</sequence>
<comment type="caution">
    <text evidence="2">The sequence shown here is derived from an EMBL/GenBank/DDBJ whole genome shotgun (WGS) entry which is preliminary data.</text>
</comment>
<keyword evidence="1" id="KW-0472">Membrane</keyword>
<name>A0A9X3F1U4_9BACT</name>
<keyword evidence="1" id="KW-1133">Transmembrane helix</keyword>
<dbReference type="RefSeq" id="WP_267772568.1">
    <property type="nucleotide sequence ID" value="NZ_JAPNKE010000002.1"/>
</dbReference>
<feature type="transmembrane region" description="Helical" evidence="1">
    <location>
        <begin position="21"/>
        <end position="43"/>
    </location>
</feature>
<keyword evidence="3" id="KW-1185">Reference proteome</keyword>
<keyword evidence="1" id="KW-0812">Transmembrane</keyword>
<dbReference type="EMBL" id="JAPNKE010000002">
    <property type="protein sequence ID" value="MCY1009846.1"/>
    <property type="molecule type" value="Genomic_DNA"/>
</dbReference>
<protein>
    <submittedName>
        <fullName evidence="2">Uncharacterized protein</fullName>
    </submittedName>
</protein>
<gene>
    <name evidence="2" type="ORF">OV079_30660</name>
</gene>
<evidence type="ECO:0000313" key="2">
    <source>
        <dbReference type="EMBL" id="MCY1009846.1"/>
    </source>
</evidence>
<accession>A0A9X3F1U4</accession>
<evidence type="ECO:0000256" key="1">
    <source>
        <dbReference type="SAM" id="Phobius"/>
    </source>
</evidence>